<dbReference type="SUPFAM" id="SSF82895">
    <property type="entry name" value="TSP-1 type 1 repeat"/>
    <property type="match status" value="3"/>
</dbReference>
<name>A0A8S3QTM0_MYTED</name>
<dbReference type="PANTHER" id="PTHR22906">
    <property type="entry name" value="PROPERDIN"/>
    <property type="match status" value="1"/>
</dbReference>
<keyword evidence="3" id="KW-1133">Transmembrane helix</keyword>
<dbReference type="InterPro" id="IPR000884">
    <property type="entry name" value="TSP1_rpt"/>
</dbReference>
<keyword evidence="1" id="KW-0677">Repeat</keyword>
<evidence type="ECO:0000313" key="5">
    <source>
        <dbReference type="Proteomes" id="UP000683360"/>
    </source>
</evidence>
<dbReference type="PROSITE" id="PS50092">
    <property type="entry name" value="TSP1"/>
    <property type="match status" value="2"/>
</dbReference>
<evidence type="ECO:0000256" key="3">
    <source>
        <dbReference type="SAM" id="Phobius"/>
    </source>
</evidence>
<feature type="transmembrane region" description="Helical" evidence="3">
    <location>
        <begin position="690"/>
        <end position="714"/>
    </location>
</feature>
<feature type="transmembrane region" description="Helical" evidence="3">
    <location>
        <begin position="6"/>
        <end position="25"/>
    </location>
</feature>
<evidence type="ECO:0000256" key="1">
    <source>
        <dbReference type="ARBA" id="ARBA00022737"/>
    </source>
</evidence>
<protein>
    <submittedName>
        <fullName evidence="4">Uncharacterized protein</fullName>
    </submittedName>
</protein>
<dbReference type="EMBL" id="CAJPWZ010000739">
    <property type="protein sequence ID" value="CAG2200258.1"/>
    <property type="molecule type" value="Genomic_DNA"/>
</dbReference>
<sequence length="729" mass="82680">MDAVHNVLFIIMVLACFYSFIDTYNSCADLYLVERPQSGHYTLYHDENPIKVYCSFEGNVGYTYISKFSNITSLNVSELYTRKDLAKIRTMMSNGTQKEVTVGNINRSNLYFGQSNQNLIEGLDINDVTKKVWNFLQNNHTSYQGPNLGNVVTMSPYLFLGFLPISLAGINQSIQGYRAEDTIFNFTNCDGQPNSYISFYYNPNNNTPVKLGSSTLFMTGWMDHSFELNDSKYMAQDFFFDFEMHMGGCGGFMTSDTDSVSYTTAALGLPFDKCEPLECCNEDDTGCCTSDDSNCTSTAVYVCANDNGMYNKRSESCNIDNRTCPEQWSEWANLGRCSVTCGQGIQHQTRNRFLFCAQINETAVGETDCYHTNCPVSKWDHLNSRNLTFEEKKKMMKNELVEIKANLTVDKQNTSAAVRRRTSAPDHRPSASSVGYFGISLLVLPLVLLVCADCTRCCQSKEKSSRKRICPNNWNDLTCCTTRSGHYCTTEVEGYQYPEVNVYFKDSQHEELRTKLCKLDISLFEVDLGPWSAWANLGGCSVTCGQGIQYRISNRFLPIAQKYETDIRKFRCNQTQCPDDLGQWSNWDNLGGCSVTCGQGIQHQTRNRFLSSAQRNETDIGKKDCDQTKCPVFKWDHLNERNLTFEEKKEMMKHELVEIKANLTVDKKNTSSAIRRRTSAPDHRHSASSFGYVGIILLVLPLVLLVCADCIRCCQPKEKSRKKRICLSK</sequence>
<keyword evidence="2" id="KW-1015">Disulfide bond</keyword>
<dbReference type="AlphaFoldDB" id="A0A8S3QTM0"/>
<organism evidence="4 5">
    <name type="scientific">Mytilus edulis</name>
    <name type="common">Blue mussel</name>
    <dbReference type="NCBI Taxonomy" id="6550"/>
    <lineage>
        <taxon>Eukaryota</taxon>
        <taxon>Metazoa</taxon>
        <taxon>Spiralia</taxon>
        <taxon>Lophotrochozoa</taxon>
        <taxon>Mollusca</taxon>
        <taxon>Bivalvia</taxon>
        <taxon>Autobranchia</taxon>
        <taxon>Pteriomorphia</taxon>
        <taxon>Mytilida</taxon>
        <taxon>Mytiloidea</taxon>
        <taxon>Mytilidae</taxon>
        <taxon>Mytilinae</taxon>
        <taxon>Mytilus</taxon>
    </lineage>
</organism>
<dbReference type="SMART" id="SM00209">
    <property type="entry name" value="TSP1"/>
    <property type="match status" value="3"/>
</dbReference>
<dbReference type="InterPro" id="IPR052065">
    <property type="entry name" value="Compl_asym_regulator"/>
</dbReference>
<evidence type="ECO:0000256" key="2">
    <source>
        <dbReference type="ARBA" id="ARBA00023157"/>
    </source>
</evidence>
<evidence type="ECO:0000313" key="4">
    <source>
        <dbReference type="EMBL" id="CAG2200258.1"/>
    </source>
</evidence>
<reference evidence="4" key="1">
    <citation type="submission" date="2021-03" db="EMBL/GenBank/DDBJ databases">
        <authorList>
            <person name="Bekaert M."/>
        </authorList>
    </citation>
    <scope>NUCLEOTIDE SEQUENCE</scope>
</reference>
<gene>
    <name evidence="4" type="ORF">MEDL_14922</name>
</gene>
<comment type="caution">
    <text evidence="4">The sequence shown here is derived from an EMBL/GenBank/DDBJ whole genome shotgun (WGS) entry which is preliminary data.</text>
</comment>
<dbReference type="Pfam" id="PF00090">
    <property type="entry name" value="TSP_1"/>
    <property type="match status" value="3"/>
</dbReference>
<dbReference type="InterPro" id="IPR036383">
    <property type="entry name" value="TSP1_rpt_sf"/>
</dbReference>
<dbReference type="SUPFAM" id="SSF56496">
    <property type="entry name" value="Fibrinogen C-terminal domain-like"/>
    <property type="match status" value="1"/>
</dbReference>
<keyword evidence="3" id="KW-0812">Transmembrane</keyword>
<dbReference type="OrthoDB" id="6059867at2759"/>
<dbReference type="Proteomes" id="UP000683360">
    <property type="component" value="Unassembled WGS sequence"/>
</dbReference>
<dbReference type="InterPro" id="IPR036056">
    <property type="entry name" value="Fibrinogen-like_C"/>
</dbReference>
<keyword evidence="3" id="KW-0472">Membrane</keyword>
<accession>A0A8S3QTM0</accession>
<proteinExistence type="predicted"/>
<keyword evidence="5" id="KW-1185">Reference proteome</keyword>
<dbReference type="Gene3D" id="2.20.100.10">
    <property type="entry name" value="Thrombospondin type-1 (TSP1) repeat"/>
    <property type="match status" value="3"/>
</dbReference>